<evidence type="ECO:0000313" key="1">
    <source>
        <dbReference type="EMBL" id="MEQ2209176.1"/>
    </source>
</evidence>
<dbReference type="EMBL" id="JAHRIN010051049">
    <property type="protein sequence ID" value="MEQ2209176.1"/>
    <property type="molecule type" value="Genomic_DNA"/>
</dbReference>
<proteinExistence type="predicted"/>
<organism evidence="1 2">
    <name type="scientific">Xenoophorus captivus</name>
    <dbReference type="NCBI Taxonomy" id="1517983"/>
    <lineage>
        <taxon>Eukaryota</taxon>
        <taxon>Metazoa</taxon>
        <taxon>Chordata</taxon>
        <taxon>Craniata</taxon>
        <taxon>Vertebrata</taxon>
        <taxon>Euteleostomi</taxon>
        <taxon>Actinopterygii</taxon>
        <taxon>Neopterygii</taxon>
        <taxon>Teleostei</taxon>
        <taxon>Neoteleostei</taxon>
        <taxon>Acanthomorphata</taxon>
        <taxon>Ovalentaria</taxon>
        <taxon>Atherinomorphae</taxon>
        <taxon>Cyprinodontiformes</taxon>
        <taxon>Goodeidae</taxon>
        <taxon>Xenoophorus</taxon>
    </lineage>
</organism>
<feature type="non-terminal residue" evidence="1">
    <location>
        <position position="1"/>
    </location>
</feature>
<evidence type="ECO:0000313" key="2">
    <source>
        <dbReference type="Proteomes" id="UP001434883"/>
    </source>
</evidence>
<sequence>LELAKCHANVRLGGVCPVSSRCLLLCCQSTSPQAHRVPLLCSGFSPIVAVNGAACWLDCNIEDMRTRQGSANNQQITLMDEAVVDDL</sequence>
<name>A0ABV0RLX4_9TELE</name>
<accession>A0ABV0RLX4</accession>
<dbReference type="Proteomes" id="UP001434883">
    <property type="component" value="Unassembled WGS sequence"/>
</dbReference>
<protein>
    <submittedName>
        <fullName evidence="1">Uncharacterized protein</fullName>
    </submittedName>
</protein>
<gene>
    <name evidence="1" type="ORF">XENOCAPTIV_025985</name>
</gene>
<comment type="caution">
    <text evidence="1">The sequence shown here is derived from an EMBL/GenBank/DDBJ whole genome shotgun (WGS) entry which is preliminary data.</text>
</comment>
<keyword evidence="2" id="KW-1185">Reference proteome</keyword>
<reference evidence="1 2" key="1">
    <citation type="submission" date="2021-06" db="EMBL/GenBank/DDBJ databases">
        <authorList>
            <person name="Palmer J.M."/>
        </authorList>
    </citation>
    <scope>NUCLEOTIDE SEQUENCE [LARGE SCALE GENOMIC DNA]</scope>
    <source>
        <strain evidence="1 2">XC_2019</strain>
        <tissue evidence="1">Muscle</tissue>
    </source>
</reference>